<comment type="function">
    <text evidence="5">Catalyzes the conversion of 3'-phosphate to a 2',3'-cyclic phosphodiester at the end of RNA. The mechanism of action of the enzyme occurs in 3 steps: (A) adenylation of the enzyme by ATP; (B) transfer of adenylate to an RNA-N3'P to produce RNA-N3'PP5'A; (C) and attack of the adjacent 2'-hydroxyl on the 3'-phosphorus in the diester linkage to produce the cyclic end product. The biological role of this enzyme is unknown but it is likely to function in some aspects of cellular RNA processing.</text>
</comment>
<comment type="catalytic activity">
    <reaction evidence="5">
        <text>a 3'-end 3'-phospho-ribonucleotide-RNA + ATP = a 3'-end 2',3'-cyclophospho-ribonucleotide-RNA + AMP + diphosphate</text>
        <dbReference type="Rhea" id="RHEA:23976"/>
        <dbReference type="Rhea" id="RHEA-COMP:10463"/>
        <dbReference type="Rhea" id="RHEA-COMP:10464"/>
        <dbReference type="ChEBI" id="CHEBI:30616"/>
        <dbReference type="ChEBI" id="CHEBI:33019"/>
        <dbReference type="ChEBI" id="CHEBI:83062"/>
        <dbReference type="ChEBI" id="CHEBI:83064"/>
        <dbReference type="ChEBI" id="CHEBI:456215"/>
        <dbReference type="EC" id="6.5.1.4"/>
    </reaction>
</comment>
<dbReference type="InterPro" id="IPR017770">
    <property type="entry name" value="RNA3'_term_phos_cyc_type_1"/>
</dbReference>
<feature type="binding site" evidence="5">
    <location>
        <begin position="277"/>
        <end position="281"/>
    </location>
    <ligand>
        <name>ATP</name>
        <dbReference type="ChEBI" id="CHEBI:30616"/>
    </ligand>
</feature>
<dbReference type="SUPFAM" id="SSF52913">
    <property type="entry name" value="RNA 3'-terminal phosphate cyclase, RPTC, insert domain"/>
    <property type="match status" value="1"/>
</dbReference>
<dbReference type="InterPro" id="IPR020719">
    <property type="entry name" value="RNA3'_term_phos_cycl-like_CS"/>
</dbReference>
<reference evidence="9 10" key="1">
    <citation type="journal article" date="2015" name="Int. J. Syst. Evol. Microbiol.">
        <title>Methanoculleus sediminis sp. nov., a methanogen from sediments near a submarine mud volcano.</title>
        <authorList>
            <person name="Chen S.C."/>
            <person name="Chen M.F."/>
            <person name="Lai M.C."/>
            <person name="Weng C.Y."/>
            <person name="Wu S.Y."/>
            <person name="Lin S."/>
            <person name="Yang T.F."/>
            <person name="Chen P.C."/>
        </authorList>
    </citation>
    <scope>NUCLEOTIDE SEQUENCE [LARGE SCALE GENOMIC DNA]</scope>
    <source>
        <strain evidence="9 10">S3Fa</strain>
    </source>
</reference>
<evidence type="ECO:0000256" key="4">
    <source>
        <dbReference type="ARBA" id="ARBA00022741"/>
    </source>
</evidence>
<dbReference type="AlphaFoldDB" id="A0A0H1R1S4"/>
<feature type="active site" description="Tele-AMP-histidine intermediate" evidence="5">
    <location>
        <position position="301"/>
    </location>
</feature>
<dbReference type="InterPro" id="IPR037136">
    <property type="entry name" value="RNA3'_phos_cyclase_dom_sf"/>
</dbReference>
<dbReference type="InterPro" id="IPR023797">
    <property type="entry name" value="RNA3'_phos_cyclase_dom"/>
</dbReference>
<evidence type="ECO:0000313" key="9">
    <source>
        <dbReference type="EMBL" id="KLK88964.1"/>
    </source>
</evidence>
<dbReference type="RefSeq" id="WP_048179408.1">
    <property type="nucleotide sequence ID" value="NZ_JXOJ01000001.1"/>
</dbReference>
<dbReference type="InterPro" id="IPR013791">
    <property type="entry name" value="RNA3'-term_phos_cycl_insert"/>
</dbReference>
<evidence type="ECO:0000256" key="2">
    <source>
        <dbReference type="ARBA" id="ARBA00021428"/>
    </source>
</evidence>
<dbReference type="GO" id="GO:0006396">
    <property type="term" value="P:RNA processing"/>
    <property type="evidence" value="ECO:0007669"/>
    <property type="project" value="UniProtKB-UniRule"/>
</dbReference>
<evidence type="ECO:0000256" key="6">
    <source>
        <dbReference type="NCBIfam" id="TIGR03399"/>
    </source>
</evidence>
<evidence type="ECO:0000256" key="3">
    <source>
        <dbReference type="ARBA" id="ARBA00022598"/>
    </source>
</evidence>
<keyword evidence="5" id="KW-0067">ATP-binding</keyword>
<dbReference type="PROSITE" id="PS01287">
    <property type="entry name" value="RTC"/>
    <property type="match status" value="1"/>
</dbReference>
<dbReference type="Pfam" id="PF01137">
    <property type="entry name" value="RTC"/>
    <property type="match status" value="1"/>
</dbReference>
<dbReference type="Pfam" id="PF05189">
    <property type="entry name" value="RTC_insert"/>
    <property type="match status" value="1"/>
</dbReference>
<feature type="domain" description="RNA 3'-terminal phosphate cyclase insert" evidence="8">
    <location>
        <begin position="184"/>
        <end position="267"/>
    </location>
</feature>
<organism evidence="9 10">
    <name type="scientific">Methanoculleus sediminis</name>
    <dbReference type="NCBI Taxonomy" id="1550566"/>
    <lineage>
        <taxon>Archaea</taxon>
        <taxon>Methanobacteriati</taxon>
        <taxon>Methanobacteriota</taxon>
        <taxon>Stenosarchaea group</taxon>
        <taxon>Methanomicrobia</taxon>
        <taxon>Methanomicrobiales</taxon>
        <taxon>Methanomicrobiaceae</taxon>
        <taxon>Methanoculleus</taxon>
    </lineage>
</organism>
<comment type="caution">
    <text evidence="9">The sequence shown here is derived from an EMBL/GenBank/DDBJ whole genome shotgun (WGS) entry which is preliminary data.</text>
</comment>
<sequence>MLTVDGSHLEGGGQILRLAVALSAISAEPVTVTRIRENRKNPGLAPQHIAAIRAVAGACDAECTGLSPGSREIAFTPGRVRRADLEIDPGTAGSIPLIVQAWLPVALAAGGSITVTGGTEVPWSPTIDYIDCVFAPVLRRAGASIDIEVLERGYYPRGGGRVHVRVEPSRPGPIAVPEGEESDCGIVSSSAGLPAHVAERQAAAARNLLDRELDLSCTVALDPREDGTSVGSSVTVWSGAKGAVALGRRGLPAEEVGRTAARALAEEFRSPGTVDVHLADQLLVHLACHGGEYSTHTLTMHAETACWLLGTFGYEIRCRKDDTVRFSA</sequence>
<keyword evidence="10" id="KW-1185">Reference proteome</keyword>
<keyword evidence="3 5" id="KW-0436">Ligase</keyword>
<evidence type="ECO:0000256" key="1">
    <source>
        <dbReference type="ARBA" id="ARBA00009206"/>
    </source>
</evidence>
<comment type="subcellular location">
    <subcellularLocation>
        <location evidence="5">Cytoplasm</location>
    </subcellularLocation>
</comment>
<keyword evidence="5" id="KW-0963">Cytoplasm</keyword>
<dbReference type="NCBIfam" id="TIGR03399">
    <property type="entry name" value="RNA_3prim_cycl"/>
    <property type="match status" value="1"/>
</dbReference>
<dbReference type="HAMAP" id="MF_00200">
    <property type="entry name" value="RTC"/>
    <property type="match status" value="1"/>
</dbReference>
<feature type="domain" description="RNA 3'-terminal phosphate cyclase" evidence="7">
    <location>
        <begin position="9"/>
        <end position="312"/>
    </location>
</feature>
<evidence type="ECO:0000313" key="10">
    <source>
        <dbReference type="Proteomes" id="UP000035301"/>
    </source>
</evidence>
<dbReference type="OrthoDB" id="7994at2157"/>
<dbReference type="SUPFAM" id="SSF55205">
    <property type="entry name" value="EPT/RTPC-like"/>
    <property type="match status" value="1"/>
</dbReference>
<dbReference type="InterPro" id="IPR000228">
    <property type="entry name" value="RNA3'_term_phos_cyc"/>
</dbReference>
<dbReference type="GO" id="GO:0005524">
    <property type="term" value="F:ATP binding"/>
    <property type="evidence" value="ECO:0007669"/>
    <property type="project" value="UniProtKB-KW"/>
</dbReference>
<dbReference type="Proteomes" id="UP000035301">
    <property type="component" value="Unassembled WGS sequence"/>
</dbReference>
<dbReference type="InterPro" id="IPR013792">
    <property type="entry name" value="RNA3'P_cycl/enolpyr_Trfase_a/b"/>
</dbReference>
<dbReference type="STRING" id="1550566.SZ63_00395"/>
<dbReference type="PATRIC" id="fig|1550566.3.peg.90"/>
<gene>
    <name evidence="5" type="primary">rtcA</name>
    <name evidence="9" type="ORF">SZ63_00395</name>
</gene>
<keyword evidence="4 5" id="KW-0547">Nucleotide-binding</keyword>
<proteinExistence type="inferred from homology"/>
<protein>
    <recommendedName>
        <fullName evidence="2 5">RNA 3'-terminal phosphate cyclase</fullName>
        <shortName evidence="5">RNA cyclase</shortName>
        <shortName evidence="5">RNA-3'-phosphate cyclase</shortName>
        <ecNumber evidence="5 6">6.5.1.4</ecNumber>
    </recommendedName>
</protein>
<dbReference type="EMBL" id="JXOJ01000001">
    <property type="protein sequence ID" value="KLK88964.1"/>
    <property type="molecule type" value="Genomic_DNA"/>
</dbReference>
<dbReference type="GO" id="GO:0005737">
    <property type="term" value="C:cytoplasm"/>
    <property type="evidence" value="ECO:0007669"/>
    <property type="project" value="UniProtKB-SubCell"/>
</dbReference>
<dbReference type="InterPro" id="IPR036553">
    <property type="entry name" value="RPTC_insert"/>
</dbReference>
<feature type="binding site" evidence="5">
    <location>
        <position position="100"/>
    </location>
    <ligand>
        <name>ATP</name>
        <dbReference type="ChEBI" id="CHEBI:30616"/>
    </ligand>
</feature>
<dbReference type="PIRSF" id="PIRSF005378">
    <property type="entry name" value="RNA3'_term_phos_cycl_euk"/>
    <property type="match status" value="1"/>
</dbReference>
<evidence type="ECO:0000256" key="5">
    <source>
        <dbReference type="HAMAP-Rule" id="MF_00200"/>
    </source>
</evidence>
<comment type="similarity">
    <text evidence="1 5">Belongs to the RNA 3'-terminal cyclase family. Type 1 subfamily.</text>
</comment>
<evidence type="ECO:0000259" key="8">
    <source>
        <dbReference type="Pfam" id="PF05189"/>
    </source>
</evidence>
<dbReference type="PANTHER" id="PTHR11096">
    <property type="entry name" value="RNA 3' TERMINAL PHOSPHATE CYCLASE"/>
    <property type="match status" value="1"/>
</dbReference>
<dbReference type="GO" id="GO:0003963">
    <property type="term" value="F:RNA-3'-phosphate cyclase activity"/>
    <property type="evidence" value="ECO:0007669"/>
    <property type="project" value="UniProtKB-UniRule"/>
</dbReference>
<name>A0A0H1R1S4_9EURY</name>
<dbReference type="Gene3D" id="3.65.10.20">
    <property type="entry name" value="RNA 3'-terminal phosphate cyclase domain"/>
    <property type="match status" value="1"/>
</dbReference>
<dbReference type="Gene3D" id="3.30.360.20">
    <property type="entry name" value="RNA 3'-terminal phosphate cyclase, insert domain"/>
    <property type="match status" value="1"/>
</dbReference>
<evidence type="ECO:0000259" key="7">
    <source>
        <dbReference type="Pfam" id="PF01137"/>
    </source>
</evidence>
<dbReference type="PANTHER" id="PTHR11096:SF0">
    <property type="entry name" value="RNA 3'-TERMINAL PHOSPHATE CYCLASE"/>
    <property type="match status" value="1"/>
</dbReference>
<accession>A0A0H1R1S4</accession>
<dbReference type="EC" id="6.5.1.4" evidence="5 6"/>